<evidence type="ECO:0000313" key="3">
    <source>
        <dbReference type="Proteomes" id="UP001282474"/>
    </source>
</evidence>
<feature type="transmembrane region" description="Helical" evidence="1">
    <location>
        <begin position="12"/>
        <end position="32"/>
    </location>
</feature>
<dbReference type="RefSeq" id="WP_193383535.1">
    <property type="nucleotide sequence ID" value="NZ_JABXWI010000010.1"/>
</dbReference>
<proteinExistence type="predicted"/>
<dbReference type="Proteomes" id="UP001282474">
    <property type="component" value="Unassembled WGS sequence"/>
</dbReference>
<evidence type="ECO:0008006" key="4">
    <source>
        <dbReference type="Google" id="ProtNLM"/>
    </source>
</evidence>
<keyword evidence="1" id="KW-0812">Transmembrane</keyword>
<accession>A0ABU4MPK8</accession>
<sequence length="91" mass="10140">MSQTHDLAEWAAFLSLGVGVHASFSVFWFLLVDAHRTDFDPRPLLARVLGSEALYPLLREWDIARHASREALRDAAALLLLLTTSPKGALR</sequence>
<organism evidence="2 3">
    <name type="scientific">Streptomyces caniscabiei</name>
    <dbReference type="NCBI Taxonomy" id="2746961"/>
    <lineage>
        <taxon>Bacteria</taxon>
        <taxon>Bacillati</taxon>
        <taxon>Actinomycetota</taxon>
        <taxon>Actinomycetes</taxon>
        <taxon>Kitasatosporales</taxon>
        <taxon>Streptomycetaceae</taxon>
        <taxon>Streptomyces</taxon>
    </lineage>
</organism>
<keyword evidence="1" id="KW-0472">Membrane</keyword>
<protein>
    <recommendedName>
        <fullName evidence="4">Integral membrane protein</fullName>
    </recommendedName>
</protein>
<comment type="caution">
    <text evidence="2">The sequence shown here is derived from an EMBL/GenBank/DDBJ whole genome shotgun (WGS) entry which is preliminary data.</text>
</comment>
<keyword evidence="3" id="KW-1185">Reference proteome</keyword>
<dbReference type="EMBL" id="JARAWJ010000014">
    <property type="protein sequence ID" value="MDX3039384.1"/>
    <property type="molecule type" value="Genomic_DNA"/>
</dbReference>
<gene>
    <name evidence="2" type="ORF">PV383_19700</name>
</gene>
<name>A0ABU4MPK8_9ACTN</name>
<keyword evidence="1" id="KW-1133">Transmembrane helix</keyword>
<evidence type="ECO:0000313" key="2">
    <source>
        <dbReference type="EMBL" id="MDX3039384.1"/>
    </source>
</evidence>
<evidence type="ECO:0000256" key="1">
    <source>
        <dbReference type="SAM" id="Phobius"/>
    </source>
</evidence>
<reference evidence="2 3" key="1">
    <citation type="journal article" date="2023" name="Microb. Genom.">
        <title>Mesoterricola silvestris gen. nov., sp. nov., Mesoterricola sediminis sp. nov., Geothrix oryzae sp. nov., Geothrix edaphica sp. nov., Geothrix rubra sp. nov., and Geothrix limicola sp. nov., six novel members of Acidobacteriota isolated from soils.</title>
        <authorList>
            <person name="Weisberg A.J."/>
            <person name="Pearce E."/>
            <person name="Kramer C.G."/>
            <person name="Chang J.H."/>
            <person name="Clarke C.R."/>
        </authorList>
    </citation>
    <scope>NUCLEOTIDE SEQUENCE [LARGE SCALE GENOMIC DNA]</scope>
    <source>
        <strain evidence="2 3">NE20-4-1</strain>
    </source>
</reference>